<dbReference type="AlphaFoldDB" id="A0A4Y9L5D4"/>
<sequence>MNISTSLRRMLSVLAATSTVAGATAVFAPAAAEPLDPNYPVCLQQWEWGGSNRISCSYRSWEDCKASAMGLPAMCLANPYWSQPTSVRPVRPPHGRSVPDRMW</sequence>
<dbReference type="PROSITE" id="PS51318">
    <property type="entry name" value="TAT"/>
    <property type="match status" value="1"/>
</dbReference>
<keyword evidence="3" id="KW-1185">Reference proteome</keyword>
<evidence type="ECO:0000313" key="3">
    <source>
        <dbReference type="Proteomes" id="UP000298225"/>
    </source>
</evidence>
<reference evidence="2 3" key="1">
    <citation type="submission" date="2019-03" db="EMBL/GenBank/DDBJ databases">
        <title>Bradyrhizobium strains diversity isolated from Chamaecrista fasciculata.</title>
        <authorList>
            <person name="Urquiaga M.C.O."/>
            <person name="Hungria M."/>
            <person name="Delamuta J.R.M."/>
        </authorList>
    </citation>
    <scope>NUCLEOTIDE SEQUENCE [LARGE SCALE GENOMIC DNA]</scope>
    <source>
        <strain evidence="2 3">CNPSo 3424</strain>
    </source>
</reference>
<dbReference type="OrthoDB" id="8229016at2"/>
<dbReference type="Proteomes" id="UP000298225">
    <property type="component" value="Unassembled WGS sequence"/>
</dbReference>
<name>A0A4Y9L5D4_9BRAD</name>
<evidence type="ECO:0000313" key="2">
    <source>
        <dbReference type="EMBL" id="TFV38615.1"/>
    </source>
</evidence>
<feature type="signal peptide" evidence="1">
    <location>
        <begin position="1"/>
        <end position="32"/>
    </location>
</feature>
<comment type="caution">
    <text evidence="2">The sequence shown here is derived from an EMBL/GenBank/DDBJ whole genome shotgun (WGS) entry which is preliminary data.</text>
</comment>
<organism evidence="2 3">
    <name type="scientific">Bradyrhizobium frederickii</name>
    <dbReference type="NCBI Taxonomy" id="2560054"/>
    <lineage>
        <taxon>Bacteria</taxon>
        <taxon>Pseudomonadati</taxon>
        <taxon>Pseudomonadota</taxon>
        <taxon>Alphaproteobacteria</taxon>
        <taxon>Hyphomicrobiales</taxon>
        <taxon>Nitrobacteraceae</taxon>
        <taxon>Bradyrhizobium</taxon>
    </lineage>
</organism>
<accession>A0A4Y9L5D4</accession>
<gene>
    <name evidence="2" type="ORF">E4K66_14585</name>
</gene>
<evidence type="ECO:0000256" key="1">
    <source>
        <dbReference type="SAM" id="SignalP"/>
    </source>
</evidence>
<dbReference type="EMBL" id="SPQU01000006">
    <property type="protein sequence ID" value="TFV38615.1"/>
    <property type="molecule type" value="Genomic_DNA"/>
</dbReference>
<dbReference type="InterPro" id="IPR021937">
    <property type="entry name" value="DUF3551"/>
</dbReference>
<protein>
    <submittedName>
        <fullName evidence="2">DUF3551 domain-containing protein</fullName>
    </submittedName>
</protein>
<keyword evidence="1" id="KW-0732">Signal</keyword>
<dbReference type="Pfam" id="PF12071">
    <property type="entry name" value="DUF3551"/>
    <property type="match status" value="1"/>
</dbReference>
<feature type="chain" id="PRO_5021494510" evidence="1">
    <location>
        <begin position="33"/>
        <end position="103"/>
    </location>
</feature>
<dbReference type="InterPro" id="IPR006311">
    <property type="entry name" value="TAT_signal"/>
</dbReference>
<proteinExistence type="predicted"/>